<organism evidence="1 2">
    <name type="scientific">Candidatus Syntropharchaeum caldarium</name>
    <dbReference type="NCBI Taxonomy" id="1838285"/>
    <lineage>
        <taxon>Archaea</taxon>
        <taxon>Methanobacteriati</taxon>
        <taxon>Methanobacteriota</taxon>
        <taxon>Stenosarchaea group</taxon>
        <taxon>Methanomicrobia</taxon>
        <taxon>Methanosarcinales</taxon>
        <taxon>ANME-2 cluster</taxon>
        <taxon>Candidatus Syntropharchaeum</taxon>
    </lineage>
</organism>
<reference evidence="1" key="1">
    <citation type="submission" date="2016-05" db="EMBL/GenBank/DDBJ databases">
        <title>Microbial consortia oxidize butane by reversing methanogenesis.</title>
        <authorList>
            <person name="Laso-Perez R."/>
            <person name="Richter M."/>
            <person name="Wegener G."/>
            <person name="Musat F."/>
        </authorList>
    </citation>
    <scope>NUCLEOTIDE SEQUENCE [LARGE SCALE GENOMIC DNA]</scope>
    <source>
        <strain evidence="1">BOX2</strain>
    </source>
</reference>
<comment type="caution">
    <text evidence="1">The sequence shown here is derived from an EMBL/GenBank/DDBJ whole genome shotgun (WGS) entry which is preliminary data.</text>
</comment>
<accession>A0A1F2PCE5</accession>
<dbReference type="STRING" id="1838285.SCAL_000946"/>
<dbReference type="Pfam" id="PF11950">
    <property type="entry name" value="DUF3467"/>
    <property type="match status" value="1"/>
</dbReference>
<dbReference type="Proteomes" id="UP000186940">
    <property type="component" value="Unassembled WGS sequence"/>
</dbReference>
<protein>
    <recommendedName>
        <fullName evidence="3">DUF3467 domain-containing protein</fullName>
    </recommendedName>
</protein>
<name>A0A1F2PCE5_9EURY</name>
<evidence type="ECO:0000313" key="1">
    <source>
        <dbReference type="EMBL" id="OFV68306.1"/>
    </source>
</evidence>
<evidence type="ECO:0008006" key="3">
    <source>
        <dbReference type="Google" id="ProtNLM"/>
    </source>
</evidence>
<dbReference type="AlphaFoldDB" id="A0A1F2PCE5"/>
<dbReference type="InterPro" id="IPR021857">
    <property type="entry name" value="DUF3467"/>
</dbReference>
<keyword evidence="2" id="KW-1185">Reference proteome</keyword>
<dbReference type="EMBL" id="LYOS01000002">
    <property type="protein sequence ID" value="OFV68306.1"/>
    <property type="molecule type" value="Genomic_DNA"/>
</dbReference>
<gene>
    <name evidence="1" type="ORF">SCAL_000946</name>
</gene>
<sequence length="114" mass="12726">MGNKLLKGKSDISSIKFNISEDKLEGIYSNVARISNSLHDFTIDFGVFIPEKETFEVLTRIKLSPNHAKVFLQAFKENVANYERKFGTINVPGVAQKDAEDGGAEKKEDLTYIG</sequence>
<proteinExistence type="predicted"/>
<evidence type="ECO:0000313" key="2">
    <source>
        <dbReference type="Proteomes" id="UP000186940"/>
    </source>
</evidence>